<dbReference type="Pfam" id="PF03484">
    <property type="entry name" value="B5"/>
    <property type="match status" value="1"/>
</dbReference>
<dbReference type="GO" id="GO:0005524">
    <property type="term" value="F:ATP binding"/>
    <property type="evidence" value="ECO:0007669"/>
    <property type="project" value="UniProtKB-UniRule"/>
</dbReference>
<evidence type="ECO:0000256" key="12">
    <source>
        <dbReference type="ARBA" id="ARBA00022917"/>
    </source>
</evidence>
<dbReference type="SUPFAM" id="SSF54991">
    <property type="entry name" value="Anticodon-binding domain of PheRS"/>
    <property type="match status" value="1"/>
</dbReference>
<dbReference type="InterPro" id="IPR005121">
    <property type="entry name" value="Fdx_antiC-bd"/>
</dbReference>
<evidence type="ECO:0000256" key="8">
    <source>
        <dbReference type="ARBA" id="ARBA00022741"/>
    </source>
</evidence>
<organism evidence="20 21">
    <name type="scientific">Baumannia cicadellinicola subsp. Homalodisca coagulata</name>
    <dbReference type="NCBI Taxonomy" id="374463"/>
    <lineage>
        <taxon>Bacteria</taxon>
        <taxon>Pseudomonadati</taxon>
        <taxon>Pseudomonadota</taxon>
        <taxon>Gammaproteobacteria</taxon>
        <taxon>Candidatus Palibaumannia</taxon>
    </lineage>
</organism>
<keyword evidence="21" id="KW-1185">Reference proteome</keyword>
<evidence type="ECO:0000256" key="1">
    <source>
        <dbReference type="ARBA" id="ARBA00004496"/>
    </source>
</evidence>
<evidence type="ECO:0000259" key="19">
    <source>
        <dbReference type="PROSITE" id="PS51483"/>
    </source>
</evidence>
<dbReference type="InterPro" id="IPR005146">
    <property type="entry name" value="B3/B4_tRNA-bd"/>
</dbReference>
<keyword evidence="4 15" id="KW-0963">Cytoplasm</keyword>
<comment type="subunit">
    <text evidence="3 15">Tetramer of two alpha and two beta subunits.</text>
</comment>
<dbReference type="CDD" id="cd00769">
    <property type="entry name" value="PheRS_beta_core"/>
    <property type="match status" value="1"/>
</dbReference>
<reference evidence="20 21" key="1">
    <citation type="journal article" date="2006" name="PLoS Biol.">
        <title>Metabolic complementarity and genomics of the dual bacterial symbiosis of sharpshooters.</title>
        <authorList>
            <person name="Wu D."/>
            <person name="Daugherty S.C."/>
            <person name="Van Aken S.E."/>
            <person name="Pai G.H."/>
            <person name="Watkins K.L."/>
            <person name="Khouri H."/>
            <person name="Tallon L.J."/>
            <person name="Zaborsky J.M."/>
            <person name="Dunbar H.E."/>
            <person name="Tran P.L."/>
            <person name="Moran N.A."/>
            <person name="Eisen J.A."/>
        </authorList>
    </citation>
    <scope>NUCLEOTIDE SEQUENCE [LARGE SCALE GENOMIC DNA]</scope>
    <source>
        <strain evidence="20">Hc</strain>
    </source>
</reference>
<accession>Q1LT09</accession>
<dbReference type="Gene3D" id="3.30.930.10">
    <property type="entry name" value="Bira Bifunctional Protein, Domain 2"/>
    <property type="match status" value="1"/>
</dbReference>
<dbReference type="PROSITE" id="PS51447">
    <property type="entry name" value="FDX_ACB"/>
    <property type="match status" value="1"/>
</dbReference>
<keyword evidence="7 15" id="KW-0479">Metal-binding</keyword>
<dbReference type="GO" id="GO:0000287">
    <property type="term" value="F:magnesium ion binding"/>
    <property type="evidence" value="ECO:0007669"/>
    <property type="project" value="UniProtKB-UniRule"/>
</dbReference>
<dbReference type="SMART" id="SM00873">
    <property type="entry name" value="B3_4"/>
    <property type="match status" value="1"/>
</dbReference>
<evidence type="ECO:0000313" key="21">
    <source>
        <dbReference type="Proteomes" id="UP000002427"/>
    </source>
</evidence>
<feature type="domain" description="B5" evidence="19">
    <location>
        <begin position="390"/>
        <end position="465"/>
    </location>
</feature>
<dbReference type="AlphaFoldDB" id="Q1LT09"/>
<dbReference type="PANTHER" id="PTHR10947:SF0">
    <property type="entry name" value="PHENYLALANINE--TRNA LIGASE BETA SUBUNIT"/>
    <property type="match status" value="1"/>
</dbReference>
<dbReference type="InterPro" id="IPR005147">
    <property type="entry name" value="tRNA_synthase_B5-dom"/>
</dbReference>
<dbReference type="SMART" id="SM00874">
    <property type="entry name" value="B5"/>
    <property type="match status" value="1"/>
</dbReference>
<comment type="catalytic activity">
    <reaction evidence="14 15">
        <text>tRNA(Phe) + L-phenylalanine + ATP = L-phenylalanyl-tRNA(Phe) + AMP + diphosphate + H(+)</text>
        <dbReference type="Rhea" id="RHEA:19413"/>
        <dbReference type="Rhea" id="RHEA-COMP:9668"/>
        <dbReference type="Rhea" id="RHEA-COMP:9699"/>
        <dbReference type="ChEBI" id="CHEBI:15378"/>
        <dbReference type="ChEBI" id="CHEBI:30616"/>
        <dbReference type="ChEBI" id="CHEBI:33019"/>
        <dbReference type="ChEBI" id="CHEBI:58095"/>
        <dbReference type="ChEBI" id="CHEBI:78442"/>
        <dbReference type="ChEBI" id="CHEBI:78531"/>
        <dbReference type="ChEBI" id="CHEBI:456215"/>
        <dbReference type="EC" id="6.1.1.20"/>
    </reaction>
</comment>
<dbReference type="GO" id="GO:0009328">
    <property type="term" value="C:phenylalanine-tRNA ligase complex"/>
    <property type="evidence" value="ECO:0007669"/>
    <property type="project" value="TreeGrafter"/>
</dbReference>
<gene>
    <name evidence="15 20" type="primary">pheT</name>
    <name evidence="20" type="ordered locus">BCI_0467</name>
</gene>
<dbReference type="Gene3D" id="2.40.50.140">
    <property type="entry name" value="Nucleic acid-binding proteins"/>
    <property type="match status" value="1"/>
</dbReference>
<dbReference type="Pfam" id="PF17759">
    <property type="entry name" value="tRNA_synthFbeta"/>
    <property type="match status" value="1"/>
</dbReference>
<dbReference type="Gene3D" id="3.50.40.10">
    <property type="entry name" value="Phenylalanyl-trna Synthetase, Chain B, domain 3"/>
    <property type="match status" value="1"/>
</dbReference>
<evidence type="ECO:0000256" key="7">
    <source>
        <dbReference type="ARBA" id="ARBA00022723"/>
    </source>
</evidence>
<comment type="similarity">
    <text evidence="2 15">Belongs to the phenylalanyl-tRNA synthetase beta subunit family. Type 1 subfamily.</text>
</comment>
<dbReference type="EC" id="6.1.1.20" evidence="15"/>
<dbReference type="InterPro" id="IPR045864">
    <property type="entry name" value="aa-tRNA-synth_II/BPL/LPL"/>
</dbReference>
<dbReference type="FunFam" id="3.30.930.10:FF:000022">
    <property type="entry name" value="Phenylalanine--tRNA ligase beta subunit"/>
    <property type="match status" value="1"/>
</dbReference>
<feature type="binding site" evidence="15">
    <location>
        <position position="443"/>
    </location>
    <ligand>
        <name>Mg(2+)</name>
        <dbReference type="ChEBI" id="CHEBI:18420"/>
        <note>shared with alpha subunit</note>
    </ligand>
</feature>
<dbReference type="FunFam" id="3.30.70.380:FF:000001">
    <property type="entry name" value="Phenylalanine--tRNA ligase beta subunit"/>
    <property type="match status" value="1"/>
</dbReference>
<evidence type="ECO:0000256" key="14">
    <source>
        <dbReference type="ARBA" id="ARBA00049255"/>
    </source>
</evidence>
<evidence type="ECO:0000256" key="4">
    <source>
        <dbReference type="ARBA" id="ARBA00022490"/>
    </source>
</evidence>
<dbReference type="GO" id="GO:0004826">
    <property type="term" value="F:phenylalanine-tRNA ligase activity"/>
    <property type="evidence" value="ECO:0007669"/>
    <property type="project" value="UniProtKB-UniRule"/>
</dbReference>
<comment type="cofactor">
    <cofactor evidence="15">
        <name>Mg(2+)</name>
        <dbReference type="ChEBI" id="CHEBI:18420"/>
    </cofactor>
    <text evidence="15">Binds 2 magnesium ions per tetramer.</text>
</comment>
<dbReference type="STRING" id="374463.BCI_0467"/>
<keyword evidence="12 15" id="KW-0648">Protein biosynthesis</keyword>
<dbReference type="PROSITE" id="PS50886">
    <property type="entry name" value="TRBD"/>
    <property type="match status" value="1"/>
</dbReference>
<dbReference type="HOGENOM" id="CLU_016891_0_0_6"/>
<evidence type="ECO:0000256" key="5">
    <source>
        <dbReference type="ARBA" id="ARBA00022555"/>
    </source>
</evidence>
<dbReference type="Gene3D" id="3.30.70.380">
    <property type="entry name" value="Ferrodoxin-fold anticodon-binding domain"/>
    <property type="match status" value="1"/>
</dbReference>
<comment type="caution">
    <text evidence="15">Lacks conserved residue(s) required for the propagation of feature annotation.</text>
</comment>
<dbReference type="KEGG" id="bci:BCI_0467"/>
<evidence type="ECO:0000313" key="20">
    <source>
        <dbReference type="EMBL" id="ABF14269.1"/>
    </source>
</evidence>
<keyword evidence="6 15" id="KW-0436">Ligase</keyword>
<dbReference type="Gene3D" id="3.30.56.10">
    <property type="match status" value="2"/>
</dbReference>
<evidence type="ECO:0000259" key="17">
    <source>
        <dbReference type="PROSITE" id="PS50886"/>
    </source>
</evidence>
<evidence type="ECO:0000256" key="15">
    <source>
        <dbReference type="HAMAP-Rule" id="MF_00283"/>
    </source>
</evidence>
<keyword evidence="5 16" id="KW-0820">tRNA-binding</keyword>
<dbReference type="Pfam" id="PF03147">
    <property type="entry name" value="FDX-ACB"/>
    <property type="match status" value="1"/>
</dbReference>
<dbReference type="SUPFAM" id="SSF50249">
    <property type="entry name" value="Nucleic acid-binding proteins"/>
    <property type="match status" value="1"/>
</dbReference>
<dbReference type="InterPro" id="IPR020825">
    <property type="entry name" value="Phe-tRNA_synthase-like_B3/B4"/>
</dbReference>
<dbReference type="OrthoDB" id="9805455at2"/>
<evidence type="ECO:0000256" key="10">
    <source>
        <dbReference type="ARBA" id="ARBA00022842"/>
    </source>
</evidence>
<dbReference type="InterPro" id="IPR004532">
    <property type="entry name" value="Phe-tRNA-ligase_IIc_bsu_bact"/>
</dbReference>
<dbReference type="GO" id="GO:0006432">
    <property type="term" value="P:phenylalanyl-tRNA aminoacylation"/>
    <property type="evidence" value="ECO:0007669"/>
    <property type="project" value="UniProtKB-UniRule"/>
</dbReference>
<feature type="domain" description="FDX-ACB" evidence="18">
    <location>
        <begin position="691"/>
        <end position="784"/>
    </location>
</feature>
<dbReference type="SUPFAM" id="SSF55681">
    <property type="entry name" value="Class II aaRS and biotin synthetases"/>
    <property type="match status" value="1"/>
</dbReference>
<sequence>MKFSELWLREWVNPTIDSNALAEQMTMFGLEVNSIDAVANNYADVVVGQIVECDYHPNNEQLLIVKVNINKSNLININCNDVSCRKTLKVAVHIVESDDKLLQGKLCSFAELGIRDYYHNIGIIELPIDAPIGDNLSNYLKLYDKIFDFSVTPNRADCLGIVGIAREIAIINKLPLKRFFTQSVAPLIINILPINVIDSIACPRYIGRVIKNINSRMNTPLWIKEKLRRSGISLVNVVIDITNYILLEFGQPINVFDLNKINGGLIIRRAKPKEKITLLNGYKATLTSETLVVADHSKVLSIAGIIGGIDSSFTCASSHIFLEAAFFNPLVIRGQARKYGVNTEASLRYERGIDPMLTLHVIERATSLILDICGGQPGPVINVTNTAALPKPATIILRRKKLDSLIGYIIPDQEIIDILSRIGCKITNITHGWQILTPHWRFDIETEENIIEEITRIYGYDKIPHVPIRSNLLIQQSHKETILPLERAKYLLVDRGYYEAITYSFVDPKIQKLLYPGHVMLHLRNPLSLEMSAMRLSMLPGLICAVIYNNNRQQKNIRLFESGSCFIPSKNVDEGIRQNLLLSGVKTGCRFDEHWSTKHQQADFYDIKGDIEAILELTGKLDQFEFKAQEQSVLHPGQCAAINLNSETVGWVGMIHPELEEKLNLSYSIFVFELLWSKINQRKIPKATFLSPFPTTYRDIAIVVKEHIRAADVTTECKHILKTKLISVNIFDVYKGIGIPPGFKSLAMRLILQSDNSTLEEEKISTIISECIELLKKRFQASLRDEHYKEKWNL</sequence>
<dbReference type="SMART" id="SM00896">
    <property type="entry name" value="FDX-ACB"/>
    <property type="match status" value="1"/>
</dbReference>
<evidence type="ECO:0000256" key="6">
    <source>
        <dbReference type="ARBA" id="ARBA00022598"/>
    </source>
</evidence>
<keyword evidence="9 15" id="KW-0067">ATP-binding</keyword>
<dbReference type="RefSeq" id="WP_011520638.1">
    <property type="nucleotide sequence ID" value="NC_007984.1"/>
</dbReference>
<dbReference type="EMBL" id="CP000238">
    <property type="protein sequence ID" value="ABF14269.1"/>
    <property type="molecule type" value="Genomic_DNA"/>
</dbReference>
<evidence type="ECO:0000256" key="11">
    <source>
        <dbReference type="ARBA" id="ARBA00022884"/>
    </source>
</evidence>
<comment type="subcellular location">
    <subcellularLocation>
        <location evidence="1 15">Cytoplasm</location>
    </subcellularLocation>
</comment>
<dbReference type="PROSITE" id="PS51483">
    <property type="entry name" value="B5"/>
    <property type="match status" value="1"/>
</dbReference>
<dbReference type="GO" id="GO:0000049">
    <property type="term" value="F:tRNA binding"/>
    <property type="evidence" value="ECO:0007669"/>
    <property type="project" value="UniProtKB-UniRule"/>
</dbReference>
<dbReference type="PANTHER" id="PTHR10947">
    <property type="entry name" value="PHENYLALANYL-TRNA SYNTHETASE BETA CHAIN AND LEUCINE-RICH REPEAT-CONTAINING PROTEIN 47"/>
    <property type="match status" value="1"/>
</dbReference>
<keyword evidence="10 15" id="KW-0460">Magnesium</keyword>
<proteinExistence type="inferred from homology"/>
<evidence type="ECO:0000256" key="3">
    <source>
        <dbReference type="ARBA" id="ARBA00011209"/>
    </source>
</evidence>
<evidence type="ECO:0000256" key="13">
    <source>
        <dbReference type="ARBA" id="ARBA00023146"/>
    </source>
</evidence>
<evidence type="ECO:0000259" key="18">
    <source>
        <dbReference type="PROSITE" id="PS51447"/>
    </source>
</evidence>
<dbReference type="InterPro" id="IPR002547">
    <property type="entry name" value="tRNA-bd_dom"/>
</dbReference>
<name>Q1LT09_BAUCH</name>
<dbReference type="InterPro" id="IPR009061">
    <property type="entry name" value="DNA-bd_dom_put_sf"/>
</dbReference>
<feature type="domain" description="TRNA-binding" evidence="17">
    <location>
        <begin position="39"/>
        <end position="137"/>
    </location>
</feature>
<dbReference type="HAMAP" id="MF_00283">
    <property type="entry name" value="Phe_tRNA_synth_beta1"/>
    <property type="match status" value="1"/>
</dbReference>
<dbReference type="Pfam" id="PF03483">
    <property type="entry name" value="B3_4"/>
    <property type="match status" value="1"/>
</dbReference>
<dbReference type="InterPro" id="IPR036690">
    <property type="entry name" value="Fdx_antiC-bd_sf"/>
</dbReference>
<evidence type="ECO:0000256" key="16">
    <source>
        <dbReference type="PROSITE-ProRule" id="PRU00209"/>
    </source>
</evidence>
<dbReference type="InterPro" id="IPR041616">
    <property type="entry name" value="PheRS_beta_core"/>
</dbReference>
<dbReference type="Proteomes" id="UP000002427">
    <property type="component" value="Chromosome"/>
</dbReference>
<dbReference type="NCBIfam" id="TIGR00472">
    <property type="entry name" value="pheT_bact"/>
    <property type="match status" value="1"/>
</dbReference>
<evidence type="ECO:0000256" key="2">
    <source>
        <dbReference type="ARBA" id="ARBA00008653"/>
    </source>
</evidence>
<protein>
    <recommendedName>
        <fullName evidence="15">Phenylalanine--tRNA ligase beta subunit</fullName>
        <ecNumber evidence="15">6.1.1.20</ecNumber>
    </recommendedName>
    <alternativeName>
        <fullName evidence="15">Phenylalanyl-tRNA synthetase beta subunit</fullName>
        <shortName evidence="15">PheRS</shortName>
    </alternativeName>
</protein>
<dbReference type="InterPro" id="IPR012340">
    <property type="entry name" value="NA-bd_OB-fold"/>
</dbReference>
<feature type="binding site" evidence="15">
    <location>
        <position position="452"/>
    </location>
    <ligand>
        <name>Mg(2+)</name>
        <dbReference type="ChEBI" id="CHEBI:18420"/>
        <note>shared with alpha subunit</note>
    </ligand>
</feature>
<keyword evidence="8 15" id="KW-0547">Nucleotide-binding</keyword>
<feature type="binding site" evidence="15">
    <location>
        <position position="453"/>
    </location>
    <ligand>
        <name>Mg(2+)</name>
        <dbReference type="ChEBI" id="CHEBI:18420"/>
        <note>shared with alpha subunit</note>
    </ligand>
</feature>
<dbReference type="FunFam" id="3.30.56.10:FF:000002">
    <property type="entry name" value="Phenylalanine--tRNA ligase beta subunit"/>
    <property type="match status" value="1"/>
</dbReference>
<dbReference type="InterPro" id="IPR045060">
    <property type="entry name" value="Phe-tRNA-ligase_IIc_bsu"/>
</dbReference>
<dbReference type="SUPFAM" id="SSF56037">
    <property type="entry name" value="PheT/TilS domain"/>
    <property type="match status" value="1"/>
</dbReference>
<keyword evidence="11 16" id="KW-0694">RNA-binding</keyword>
<dbReference type="SUPFAM" id="SSF46955">
    <property type="entry name" value="Putative DNA-binding domain"/>
    <property type="match status" value="1"/>
</dbReference>
<keyword evidence="13 15" id="KW-0030">Aminoacyl-tRNA synthetase</keyword>
<evidence type="ECO:0000256" key="9">
    <source>
        <dbReference type="ARBA" id="ARBA00022840"/>
    </source>
</evidence>